<sequence>MLHSLSQQKSLKLNAPPSPVLKHPPSAYSTPVTLFHDHPERVEKRGAGGVDACRRTLHWNTLHMFLFEVQRGLANGTCCFTTDSYLSESWNSSCKYWCSLIHHGYCFLPQTLIGWKGCQGGGWLGGQKC</sequence>
<keyword evidence="3" id="KW-1185">Reference proteome</keyword>
<proteinExistence type="predicted"/>
<dbReference type="Proteomes" id="UP001054837">
    <property type="component" value="Unassembled WGS sequence"/>
</dbReference>
<evidence type="ECO:0000313" key="3">
    <source>
        <dbReference type="Proteomes" id="UP001054837"/>
    </source>
</evidence>
<evidence type="ECO:0000256" key="1">
    <source>
        <dbReference type="SAM" id="MobiDB-lite"/>
    </source>
</evidence>
<gene>
    <name evidence="2" type="ORF">CDAR_250621</name>
</gene>
<comment type="caution">
    <text evidence="2">The sequence shown here is derived from an EMBL/GenBank/DDBJ whole genome shotgun (WGS) entry which is preliminary data.</text>
</comment>
<dbReference type="EMBL" id="BPLQ01006646">
    <property type="protein sequence ID" value="GIY24214.1"/>
    <property type="molecule type" value="Genomic_DNA"/>
</dbReference>
<protein>
    <submittedName>
        <fullName evidence="2">Uncharacterized protein</fullName>
    </submittedName>
</protein>
<feature type="compositionally biased region" description="Low complexity" evidence="1">
    <location>
        <begin position="1"/>
        <end position="13"/>
    </location>
</feature>
<organism evidence="2 3">
    <name type="scientific">Caerostris darwini</name>
    <dbReference type="NCBI Taxonomy" id="1538125"/>
    <lineage>
        <taxon>Eukaryota</taxon>
        <taxon>Metazoa</taxon>
        <taxon>Ecdysozoa</taxon>
        <taxon>Arthropoda</taxon>
        <taxon>Chelicerata</taxon>
        <taxon>Arachnida</taxon>
        <taxon>Araneae</taxon>
        <taxon>Araneomorphae</taxon>
        <taxon>Entelegynae</taxon>
        <taxon>Araneoidea</taxon>
        <taxon>Araneidae</taxon>
        <taxon>Caerostris</taxon>
    </lineage>
</organism>
<evidence type="ECO:0000313" key="2">
    <source>
        <dbReference type="EMBL" id="GIY24214.1"/>
    </source>
</evidence>
<reference evidence="2 3" key="1">
    <citation type="submission" date="2021-06" db="EMBL/GenBank/DDBJ databases">
        <title>Caerostris darwini draft genome.</title>
        <authorList>
            <person name="Kono N."/>
            <person name="Arakawa K."/>
        </authorList>
    </citation>
    <scope>NUCLEOTIDE SEQUENCE [LARGE SCALE GENOMIC DNA]</scope>
</reference>
<dbReference type="AlphaFoldDB" id="A0AAV4RRM7"/>
<accession>A0AAV4RRM7</accession>
<feature type="region of interest" description="Disordered" evidence="1">
    <location>
        <begin position="1"/>
        <end position="23"/>
    </location>
</feature>
<name>A0AAV4RRM7_9ARAC</name>